<feature type="chain" id="PRO_5045889352" evidence="1">
    <location>
        <begin position="21"/>
        <end position="362"/>
    </location>
</feature>
<gene>
    <name evidence="2" type="ORF">ACFP2T_15080</name>
</gene>
<dbReference type="Proteomes" id="UP001596203">
    <property type="component" value="Unassembled WGS sequence"/>
</dbReference>
<evidence type="ECO:0000313" key="3">
    <source>
        <dbReference type="Proteomes" id="UP001596203"/>
    </source>
</evidence>
<sequence length="362" mass="37448">MSRTVAMGLVLALIGGVAGCGGGSGNPEATGTASPGASAVADDFVSVGVARSGRPFQPLGIGSTTLPESSVLVGPHFAVQLYSFAVTNELSASQVRRLIVSGGPSDGPMVAGDGREFLLVHLSEKVSRTKVLRSDGVPATAAVLVDGKSRPLERGTNFGDGVLVVSVPTGAAAQLVVTDADRPQSIDLRTGKRGPDALPNFHPALTGGIELEDVVRINGVHPAGQGTRFEVAVSAVLLPYADDKGWAKSGHLWLDLTVSLTVAYDVKFTVNLAKSLTVRGPDGRKVPIPAGATIRPVVNEQLVSGLATAQWSARFEVPDRSRRFGVTYRTTGKALGKTGKPTGFQRRDLKNTGTLTIAGAAR</sequence>
<comment type="caution">
    <text evidence="2">The sequence shown here is derived from an EMBL/GenBank/DDBJ whole genome shotgun (WGS) entry which is preliminary data.</text>
</comment>
<name>A0ABW1K9M7_9ACTN</name>
<dbReference type="EMBL" id="JBHSPR010000010">
    <property type="protein sequence ID" value="MFC6017524.1"/>
    <property type="molecule type" value="Genomic_DNA"/>
</dbReference>
<keyword evidence="1" id="KW-0732">Signal</keyword>
<organism evidence="2 3">
    <name type="scientific">Plantactinospora solaniradicis</name>
    <dbReference type="NCBI Taxonomy" id="1723736"/>
    <lineage>
        <taxon>Bacteria</taxon>
        <taxon>Bacillati</taxon>
        <taxon>Actinomycetota</taxon>
        <taxon>Actinomycetes</taxon>
        <taxon>Micromonosporales</taxon>
        <taxon>Micromonosporaceae</taxon>
        <taxon>Plantactinospora</taxon>
    </lineage>
</organism>
<keyword evidence="3" id="KW-1185">Reference proteome</keyword>
<evidence type="ECO:0000256" key="1">
    <source>
        <dbReference type="SAM" id="SignalP"/>
    </source>
</evidence>
<dbReference type="PROSITE" id="PS51257">
    <property type="entry name" value="PROKAR_LIPOPROTEIN"/>
    <property type="match status" value="1"/>
</dbReference>
<dbReference type="RefSeq" id="WP_377421829.1">
    <property type="nucleotide sequence ID" value="NZ_JBHSPR010000010.1"/>
</dbReference>
<reference evidence="3" key="1">
    <citation type="journal article" date="2019" name="Int. J. Syst. Evol. Microbiol.">
        <title>The Global Catalogue of Microorganisms (GCM) 10K type strain sequencing project: providing services to taxonomists for standard genome sequencing and annotation.</title>
        <authorList>
            <consortium name="The Broad Institute Genomics Platform"/>
            <consortium name="The Broad Institute Genome Sequencing Center for Infectious Disease"/>
            <person name="Wu L."/>
            <person name="Ma J."/>
        </authorList>
    </citation>
    <scope>NUCLEOTIDE SEQUENCE [LARGE SCALE GENOMIC DNA]</scope>
    <source>
        <strain evidence="3">ZS-35-S2</strain>
    </source>
</reference>
<accession>A0ABW1K9M7</accession>
<protein>
    <submittedName>
        <fullName evidence="2">Uncharacterized protein</fullName>
    </submittedName>
</protein>
<proteinExistence type="predicted"/>
<evidence type="ECO:0000313" key="2">
    <source>
        <dbReference type="EMBL" id="MFC6017524.1"/>
    </source>
</evidence>
<feature type="signal peptide" evidence="1">
    <location>
        <begin position="1"/>
        <end position="20"/>
    </location>
</feature>